<proteinExistence type="predicted"/>
<evidence type="ECO:0000313" key="1">
    <source>
        <dbReference type="EMBL" id="QHU07829.1"/>
    </source>
</evidence>
<protein>
    <submittedName>
        <fullName evidence="1">Uncharacterized protein</fullName>
    </submittedName>
</protein>
<name>A0A6C0JQJ5_9ZZZZ</name>
<dbReference type="EMBL" id="MN740688">
    <property type="protein sequence ID" value="QHU07829.1"/>
    <property type="molecule type" value="Genomic_DNA"/>
</dbReference>
<sequence>MKKFLLNLNKTSKKTKIGTNVLTFVPERRILVYLESYDSYKILVKLANIVCFLSKHYHVEVFYLVFLFFLYKDSTITGVTITVESLTYCLKGVTN</sequence>
<organism evidence="1">
    <name type="scientific">viral metagenome</name>
    <dbReference type="NCBI Taxonomy" id="1070528"/>
    <lineage>
        <taxon>unclassified sequences</taxon>
        <taxon>metagenomes</taxon>
        <taxon>organismal metagenomes</taxon>
    </lineage>
</organism>
<reference evidence="1" key="1">
    <citation type="journal article" date="2020" name="Nature">
        <title>Giant virus diversity and host interactions through global metagenomics.</title>
        <authorList>
            <person name="Schulz F."/>
            <person name="Roux S."/>
            <person name="Paez-Espino D."/>
            <person name="Jungbluth S."/>
            <person name="Walsh D.A."/>
            <person name="Denef V.J."/>
            <person name="McMahon K.D."/>
            <person name="Konstantinidis K.T."/>
            <person name="Eloe-Fadrosh E.A."/>
            <person name="Kyrpides N.C."/>
            <person name="Woyke T."/>
        </authorList>
    </citation>
    <scope>NUCLEOTIDE SEQUENCE</scope>
    <source>
        <strain evidence="1">GVMAG-S-1041349-163</strain>
    </source>
</reference>
<accession>A0A6C0JQJ5</accession>
<dbReference type="AlphaFoldDB" id="A0A6C0JQJ5"/>